<dbReference type="RefSeq" id="WP_245794514.1">
    <property type="nucleotide sequence ID" value="NZ_FSRL01000001.1"/>
</dbReference>
<dbReference type="EMBL" id="FSRL01000001">
    <property type="protein sequence ID" value="SIO20680.1"/>
    <property type="molecule type" value="Genomic_DNA"/>
</dbReference>
<protein>
    <submittedName>
        <fullName evidence="3">Uncharacterized conserved protein, circularly permuted ATPgrasp superfamily</fullName>
    </submittedName>
</protein>
<proteinExistence type="predicted"/>
<dbReference type="Pfam" id="PF14403">
    <property type="entry name" value="CP_ATPgrasp_2"/>
    <property type="match status" value="1"/>
</dbReference>
<evidence type="ECO:0000259" key="2">
    <source>
        <dbReference type="Pfam" id="PF14403"/>
    </source>
</evidence>
<sequence>MTGSGALRATGRFPLLEGYAPRPGTADELIDGQGRMRPVWQGFISALGDLKPREIEDLFARGTNYLRDAGVYFRQYSNDPAPERDWPFSHVPVILHEQEWFSICDGLAQRADLLERVVADLYGPAELVRGGHLPAELVARNPRWLRPMVGIAPASGHFLHIIAFEISRNPDGTWFVLGDRTQAPSGAGFALENRMATARIFQDPFPRANIHRLAGFFRAFRAALDGLSGEAGRRAAILTPGPGNDTYFEHTYIARYLGMMLLEGEDMIVHDGQLKVRTVEGLEPLGALWRRLDSEFADPLELDESSYLGTPGLVQALRLGTLSMVNSLGAGVLEMRALEAFLPRISEVLTGQPLKLPNIATWWCGTESERAHVRAHTSELMIGHALAADLPFELGATTAQGDGFRARAQESIDAWIEAEGGNLVAQELVTLSTTPAWENGRLVPRPMTVRVTAARTPNGWTFMPGGYARIGSSDDLSALAMQRGGTVADVWIMGDVPVSAESMLGASSSLTPRAGALPARAAENLFWLGRYVERFEGAIRLLRAYHLRLAETGDRKDPRLVKLAKYMEIFALDVAEPIPSALSGLLASGRSCAGKVRDRFSIDGWNALSDLAQTLANMSGTTRPGDSAVHEMGVLLRKVTGFSGLVQENMYRSIGWSFLAFGRALERADALSSILAAFCDADHPQGSLDIALELGDAVMTHRQRYPIEASRGSVVDLLALDPNNPRAIVFQLSEMIELSRMLPGSSAPGRPTALTRAVMPIETQLQTAEPGALSSKALLKLRDDLANVSNLLSTLYLR</sequence>
<gene>
    <name evidence="3" type="ORF">SAMN05444002_3495</name>
</gene>
<keyword evidence="4" id="KW-1185">Reference proteome</keyword>
<dbReference type="STRING" id="1217970.SAMN05444002_3495"/>
<dbReference type="InterPro" id="IPR007296">
    <property type="entry name" value="DUF403"/>
</dbReference>
<feature type="domain" description="Circularly permuted ATP-grasp type 2" evidence="2">
    <location>
        <begin position="92"/>
        <end position="470"/>
    </location>
</feature>
<dbReference type="InterPro" id="IPR025841">
    <property type="entry name" value="CP_ATPgrasp_2"/>
</dbReference>
<evidence type="ECO:0000259" key="1">
    <source>
        <dbReference type="Pfam" id="PF04168"/>
    </source>
</evidence>
<dbReference type="PANTHER" id="PTHR34595">
    <property type="entry name" value="BLR5612 PROTEIN"/>
    <property type="match status" value="1"/>
</dbReference>
<name>A0A1N6HLN0_9RHOB</name>
<accession>A0A1N6HLN0</accession>
<dbReference type="Proteomes" id="UP000184932">
    <property type="component" value="Unassembled WGS sequence"/>
</dbReference>
<organism evidence="3 4">
    <name type="scientific">Vannielia litorea</name>
    <dbReference type="NCBI Taxonomy" id="1217970"/>
    <lineage>
        <taxon>Bacteria</taxon>
        <taxon>Pseudomonadati</taxon>
        <taxon>Pseudomonadota</taxon>
        <taxon>Alphaproteobacteria</taxon>
        <taxon>Rhodobacterales</taxon>
        <taxon>Paracoccaceae</taxon>
        <taxon>Vannielia</taxon>
    </lineage>
</organism>
<dbReference type="Pfam" id="PF04168">
    <property type="entry name" value="Alpha-E"/>
    <property type="match status" value="1"/>
</dbReference>
<dbReference type="Gene3D" id="3.40.50.11290">
    <property type="match status" value="1"/>
</dbReference>
<dbReference type="InterPro" id="IPR051680">
    <property type="entry name" value="ATP-dep_Glu-Cys_Ligase-2"/>
</dbReference>
<dbReference type="SUPFAM" id="SSF56059">
    <property type="entry name" value="Glutathione synthetase ATP-binding domain-like"/>
    <property type="match status" value="1"/>
</dbReference>
<evidence type="ECO:0000313" key="3">
    <source>
        <dbReference type="EMBL" id="SIO20680.1"/>
    </source>
</evidence>
<dbReference type="AlphaFoldDB" id="A0A1N6HLN0"/>
<evidence type="ECO:0000313" key="4">
    <source>
        <dbReference type="Proteomes" id="UP000184932"/>
    </source>
</evidence>
<feature type="domain" description="DUF403" evidence="1">
    <location>
        <begin position="517"/>
        <end position="796"/>
    </location>
</feature>
<reference evidence="4" key="1">
    <citation type="submission" date="2016-11" db="EMBL/GenBank/DDBJ databases">
        <authorList>
            <person name="Varghese N."/>
            <person name="Submissions S."/>
        </authorList>
    </citation>
    <scope>NUCLEOTIDE SEQUENCE [LARGE SCALE GENOMIC DNA]</scope>
    <source>
        <strain evidence="4">DSM 29440</strain>
    </source>
</reference>
<dbReference type="PANTHER" id="PTHR34595:SF2">
    <property type="entry name" value="BLR2978 PROTEIN"/>
    <property type="match status" value="1"/>
</dbReference>